<dbReference type="SUPFAM" id="SSF103473">
    <property type="entry name" value="MFS general substrate transporter"/>
    <property type="match status" value="1"/>
</dbReference>
<evidence type="ECO:0000256" key="7">
    <source>
        <dbReference type="SAM" id="Phobius"/>
    </source>
</evidence>
<dbReference type="PANTHER" id="PTHR23502:SF51">
    <property type="entry name" value="QUINIDINE RESISTANCE PROTEIN 1-RELATED"/>
    <property type="match status" value="1"/>
</dbReference>
<dbReference type="SUPFAM" id="SSF56801">
    <property type="entry name" value="Acetyl-CoA synthetase-like"/>
    <property type="match status" value="1"/>
</dbReference>
<keyword evidence="3 7" id="KW-0812">Transmembrane</keyword>
<gene>
    <name evidence="8" type="ORF">PENANT_c001G09794</name>
</gene>
<accession>A0A1V6QMR0</accession>
<evidence type="ECO:0000313" key="9">
    <source>
        <dbReference type="Proteomes" id="UP000191672"/>
    </source>
</evidence>
<dbReference type="Gene3D" id="3.40.50.12780">
    <property type="entry name" value="N-terminal domain of ligase-like"/>
    <property type="match status" value="1"/>
</dbReference>
<dbReference type="EMBL" id="MDYN01000001">
    <property type="protein sequence ID" value="OQD90509.1"/>
    <property type="molecule type" value="Genomic_DNA"/>
</dbReference>
<dbReference type="InterPro" id="IPR036259">
    <property type="entry name" value="MFS_trans_sf"/>
</dbReference>
<keyword evidence="9" id="KW-1185">Reference proteome</keyword>
<feature type="transmembrane region" description="Helical" evidence="7">
    <location>
        <begin position="348"/>
        <end position="369"/>
    </location>
</feature>
<dbReference type="GO" id="GO:0022857">
    <property type="term" value="F:transmembrane transporter activity"/>
    <property type="evidence" value="ECO:0007669"/>
    <property type="project" value="InterPro"/>
</dbReference>
<reference evidence="9" key="1">
    <citation type="journal article" date="2017" name="Nat. Microbiol.">
        <title>Global analysis of biosynthetic gene clusters reveals vast potential of secondary metabolite production in Penicillium species.</title>
        <authorList>
            <person name="Nielsen J.C."/>
            <person name="Grijseels S."/>
            <person name="Prigent S."/>
            <person name="Ji B."/>
            <person name="Dainat J."/>
            <person name="Nielsen K.F."/>
            <person name="Frisvad J.C."/>
            <person name="Workman M."/>
            <person name="Nielsen J."/>
        </authorList>
    </citation>
    <scope>NUCLEOTIDE SEQUENCE [LARGE SCALE GENOMIC DNA]</scope>
    <source>
        <strain evidence="9">IBT 31811</strain>
    </source>
</reference>
<feature type="transmembrane region" description="Helical" evidence="7">
    <location>
        <begin position="375"/>
        <end position="393"/>
    </location>
</feature>
<dbReference type="InterPro" id="IPR042099">
    <property type="entry name" value="ANL_N_sf"/>
</dbReference>
<dbReference type="InterPro" id="IPR045851">
    <property type="entry name" value="AMP-bd_C_sf"/>
</dbReference>
<dbReference type="Gene3D" id="3.30.300.30">
    <property type="match status" value="1"/>
</dbReference>
<feature type="region of interest" description="Disordered" evidence="6">
    <location>
        <begin position="180"/>
        <end position="222"/>
    </location>
</feature>
<dbReference type="InterPro" id="IPR011701">
    <property type="entry name" value="MFS"/>
</dbReference>
<evidence type="ECO:0000256" key="5">
    <source>
        <dbReference type="ARBA" id="ARBA00023136"/>
    </source>
</evidence>
<evidence type="ECO:0000256" key="3">
    <source>
        <dbReference type="ARBA" id="ARBA00022692"/>
    </source>
</evidence>
<dbReference type="STRING" id="416450.A0A1V6QMR0"/>
<feature type="transmembrane region" description="Helical" evidence="7">
    <location>
        <begin position="465"/>
        <end position="488"/>
    </location>
</feature>
<comment type="subcellular location">
    <subcellularLocation>
        <location evidence="1">Membrane</location>
        <topology evidence="1">Multi-pass membrane protein</topology>
    </subcellularLocation>
</comment>
<keyword evidence="5 7" id="KW-0472">Membrane</keyword>
<dbReference type="Proteomes" id="UP000191672">
    <property type="component" value="Unassembled WGS sequence"/>
</dbReference>
<dbReference type="SUPFAM" id="SSF81383">
    <property type="entry name" value="F-box domain"/>
    <property type="match status" value="1"/>
</dbReference>
<evidence type="ECO:0000256" key="2">
    <source>
        <dbReference type="ARBA" id="ARBA00022448"/>
    </source>
</evidence>
<evidence type="ECO:0000256" key="1">
    <source>
        <dbReference type="ARBA" id="ARBA00004141"/>
    </source>
</evidence>
<dbReference type="Pfam" id="PF07690">
    <property type="entry name" value="MFS_1"/>
    <property type="match status" value="1"/>
</dbReference>
<feature type="transmembrane region" description="Helical" evidence="7">
    <location>
        <begin position="436"/>
        <end position="459"/>
    </location>
</feature>
<evidence type="ECO:0000313" key="8">
    <source>
        <dbReference type="EMBL" id="OQD90509.1"/>
    </source>
</evidence>
<organism evidence="8 9">
    <name type="scientific">Penicillium antarcticum</name>
    <dbReference type="NCBI Taxonomy" id="416450"/>
    <lineage>
        <taxon>Eukaryota</taxon>
        <taxon>Fungi</taxon>
        <taxon>Dikarya</taxon>
        <taxon>Ascomycota</taxon>
        <taxon>Pezizomycotina</taxon>
        <taxon>Eurotiomycetes</taxon>
        <taxon>Eurotiomycetidae</taxon>
        <taxon>Eurotiales</taxon>
        <taxon>Aspergillaceae</taxon>
        <taxon>Penicillium</taxon>
    </lineage>
</organism>
<dbReference type="InterPro" id="IPR036047">
    <property type="entry name" value="F-box-like_dom_sf"/>
</dbReference>
<dbReference type="Gene3D" id="1.20.1280.50">
    <property type="match status" value="1"/>
</dbReference>
<keyword evidence="4 7" id="KW-1133">Transmembrane helix</keyword>
<sequence>MAPVTRRAARKAFTPSISTPPVLEIPEVLEMILLQIDMRTLLISCQRVCRDWRDLITKSLSIQKPLFFTPIKESEWGMGEKLPNLLLAEMFPAIFPAEGEPRKRDFLFSDCVMTKDPASLDRFVQKDASWRRMLVQQPPILELGLFHIDSARGGDSALCVIIPVIIAIYPKLDLPANTKSENMRLSQPDPAELKNGKDNANQGTLIKPRKTEDRDFLQSPSPSILSGPEKVLSIIIVTTMTFLGPAPMSIYFPILGSLSRDLQVSPSEMSLTITVFSDQLGRRPVFIVRLTASLGANLGLAWQTSFTALMALRCLQSFGSSSLSVVSIATMTDIITRAGRAKYRIYTSSGYTLASLLGSVTGGLLAQFIGWQSVFWFLAIYAGVMLFITLVFLRESCRAVLYPLEYCQVSTPQPPSTLGQGVLDTIRLLGSWQTGLLVAFQAVLFCGTMAIFANIPLLFERQYGFQAWQVGLVYVPYAAGGFAARWIVSPLTARNVRRYRCLVGAESMDHRPQDFPFERACLEVILPLVYLACAWKNIIAFGHPVSGTTVKLSQGDHGELLIKSPAVFSHYLNDLAATKAAFTDDGFYRTGDLVSREDTKYFFHGRASTDFIKYYGYRIPISALEQKLNELPGVREGYILAMPDVNCGYRAAALIRLTQDADADLQTATFARTIGWTQPGGGTGVHGATVGMSG</sequence>
<dbReference type="AlphaFoldDB" id="A0A1V6QMR0"/>
<keyword evidence="2" id="KW-0813">Transport</keyword>
<evidence type="ECO:0000256" key="6">
    <source>
        <dbReference type="SAM" id="MobiDB-lite"/>
    </source>
</evidence>
<protein>
    <submittedName>
        <fullName evidence="8">Uncharacterized protein</fullName>
    </submittedName>
</protein>
<evidence type="ECO:0000256" key="4">
    <source>
        <dbReference type="ARBA" id="ARBA00022989"/>
    </source>
</evidence>
<dbReference type="GO" id="GO:0005886">
    <property type="term" value="C:plasma membrane"/>
    <property type="evidence" value="ECO:0007669"/>
    <property type="project" value="TreeGrafter"/>
</dbReference>
<dbReference type="PANTHER" id="PTHR23502">
    <property type="entry name" value="MAJOR FACILITATOR SUPERFAMILY"/>
    <property type="match status" value="1"/>
</dbReference>
<proteinExistence type="predicted"/>
<dbReference type="Gene3D" id="1.20.1720.10">
    <property type="entry name" value="Multidrug resistance protein D"/>
    <property type="match status" value="1"/>
</dbReference>
<comment type="caution">
    <text evidence="8">The sequence shown here is derived from an EMBL/GenBank/DDBJ whole genome shotgun (WGS) entry which is preliminary data.</text>
</comment>
<name>A0A1V6QMR0_9EURO</name>